<sequence>MADRVRRASDVSWFLVYAVLAALSITLGNLAVGTAGALEQDLALATGGLPRLLLQLFSWVAGVGVLFLPIAVGVDMLLRSRGWQLVQALLAGGLAAGIAMLIKAAILDGQFTQVLAALTRPLNSNGRTNPLDVLVVTLVALVVVANISGRRWLATLAPLVIGSLLVTGFLAGSNTALALLCSFLLGAMVGHAVRFAFGTASTRAPGTAIARELVNAGTPLQTLELVDEYEEGARLYRGLTPAGEIAVHVFDRDTFGLASGRRLLNRLRLRGATARAPSFTLRSALEHRSLQALALRWAGVWAPFPIAVCDVDGATAVLALTRVEGVSLRVLGENLTDAQARAVVRLLVALQEHRIAFRGLTRDNIVILPDGAAGLLSVGEGDVGGDDIARRADAAQVMVMLALAIGPERAVALAVDEAGSRTVSRTLPLLQALALGRELRGELKARKGLLDELREQVLTLEDSHNQPATIELRRVTVKGLLTLVGGAVAAYIVLPQLAQVDFAEVLSRAQWPWALGSVLAAVLTFIGASLVLTGSVPTKLRFRHTFMTQLSVAFSGLVAPAAIGNLALNTRYLQRAGVPAGAAGASVGLAQVFQFTSYVTLLAVTGVVAGISPQASFQPPAKVVAAIPVVLVVVIGLFAVPRVRRFFRERLMPQLRQVLPQVLAVLQRPRKLAELLGGALLLDVSFVAALYCATYAFGAAPPLAGVAVVYFAGAIIGSAVPTPGGLGGIEAAMSYGLTTLGVDSGTAVSSVLLYRLATYWLPIPFGWASINHLTKIDAI</sequence>
<dbReference type="EMBL" id="JADIXZ010000001">
    <property type="protein sequence ID" value="MBK6299734.1"/>
    <property type="molecule type" value="Genomic_DNA"/>
</dbReference>
<dbReference type="PANTHER" id="PTHR39087:SF2">
    <property type="entry name" value="UPF0104 MEMBRANE PROTEIN MJ1595"/>
    <property type="match status" value="1"/>
</dbReference>
<comment type="subcellular location">
    <subcellularLocation>
        <location evidence="1">Cell membrane</location>
        <topology evidence="1">Multi-pass membrane protein</topology>
    </subcellularLocation>
</comment>
<feature type="transmembrane region" description="Helical" evidence="6">
    <location>
        <begin position="85"/>
        <end position="107"/>
    </location>
</feature>
<evidence type="ECO:0000256" key="5">
    <source>
        <dbReference type="ARBA" id="ARBA00023136"/>
    </source>
</evidence>
<accession>A0A935CC53</accession>
<dbReference type="NCBIfam" id="TIGR00374">
    <property type="entry name" value="flippase-like domain"/>
    <property type="match status" value="1"/>
</dbReference>
<dbReference type="InterPro" id="IPR022791">
    <property type="entry name" value="L-PG_synthase/AglD"/>
</dbReference>
<dbReference type="GO" id="GO:0005886">
    <property type="term" value="C:plasma membrane"/>
    <property type="evidence" value="ECO:0007669"/>
    <property type="project" value="UniProtKB-SubCell"/>
</dbReference>
<feature type="transmembrane region" description="Helical" evidence="6">
    <location>
        <begin position="127"/>
        <end position="145"/>
    </location>
</feature>
<evidence type="ECO:0000313" key="8">
    <source>
        <dbReference type="EMBL" id="MBL0003961.1"/>
    </source>
</evidence>
<feature type="transmembrane region" description="Helical" evidence="6">
    <location>
        <begin position="12"/>
        <end position="32"/>
    </location>
</feature>
<organism evidence="7 9">
    <name type="scientific">Candidatus Phosphoribacter hodrii</name>
    <dbReference type="NCBI Taxonomy" id="2953743"/>
    <lineage>
        <taxon>Bacteria</taxon>
        <taxon>Bacillati</taxon>
        <taxon>Actinomycetota</taxon>
        <taxon>Actinomycetes</taxon>
        <taxon>Micrococcales</taxon>
        <taxon>Dermatophilaceae</taxon>
        <taxon>Candidatus Phosphoribacter</taxon>
    </lineage>
</organism>
<gene>
    <name evidence="7" type="ORF">IPF40_01325</name>
    <name evidence="8" type="ORF">IPP00_08195</name>
</gene>
<keyword evidence="3 6" id="KW-0812">Transmembrane</keyword>
<protein>
    <submittedName>
        <fullName evidence="7">Flippase-like domain-containing protein</fullName>
    </submittedName>
</protein>
<feature type="transmembrane region" description="Helical" evidence="6">
    <location>
        <begin position="675"/>
        <end position="696"/>
    </location>
</feature>
<dbReference type="EMBL" id="JADKGK010000019">
    <property type="protein sequence ID" value="MBL0003961.1"/>
    <property type="molecule type" value="Genomic_DNA"/>
</dbReference>
<feature type="transmembrane region" description="Helical" evidence="6">
    <location>
        <begin position="177"/>
        <end position="197"/>
    </location>
</feature>
<feature type="transmembrane region" description="Helical" evidence="6">
    <location>
        <begin position="152"/>
        <end position="171"/>
    </location>
</feature>
<evidence type="ECO:0000313" key="7">
    <source>
        <dbReference type="EMBL" id="MBK6299734.1"/>
    </source>
</evidence>
<feature type="transmembrane region" description="Helical" evidence="6">
    <location>
        <begin position="588"/>
        <end position="611"/>
    </location>
</feature>
<evidence type="ECO:0000313" key="9">
    <source>
        <dbReference type="Proteomes" id="UP000718281"/>
    </source>
</evidence>
<keyword evidence="4 6" id="KW-1133">Transmembrane helix</keyword>
<evidence type="ECO:0000256" key="1">
    <source>
        <dbReference type="ARBA" id="ARBA00004651"/>
    </source>
</evidence>
<feature type="transmembrane region" description="Helical" evidence="6">
    <location>
        <begin position="514"/>
        <end position="534"/>
    </location>
</feature>
<evidence type="ECO:0000256" key="3">
    <source>
        <dbReference type="ARBA" id="ARBA00022692"/>
    </source>
</evidence>
<reference evidence="7 9" key="1">
    <citation type="submission" date="2020-10" db="EMBL/GenBank/DDBJ databases">
        <title>Connecting structure to function with the recovery of over 1000 high-quality activated sludge metagenome-assembled genomes encoding full-length rRNA genes using long-read sequencing.</title>
        <authorList>
            <person name="Singleton C.M."/>
            <person name="Petriglieri F."/>
            <person name="Kristensen J.M."/>
            <person name="Kirkegaard R.H."/>
            <person name="Michaelsen T.Y."/>
            <person name="Andersen M.H."/>
            <person name="Karst S.M."/>
            <person name="Dueholm M.S."/>
            <person name="Nielsen P.H."/>
            <person name="Albertsen M."/>
        </authorList>
    </citation>
    <scope>NUCLEOTIDE SEQUENCE [LARGE SCALE GENOMIC DNA]</scope>
    <source>
        <strain evidence="7">AalE_18-Q3-R2-46_BAT3C.188</strain>
        <strain evidence="8">Ribe_18-Q3-R11-54_MAXAC.001</strain>
    </source>
</reference>
<dbReference type="Proteomes" id="UP000718281">
    <property type="component" value="Unassembled WGS sequence"/>
</dbReference>
<keyword evidence="2" id="KW-1003">Cell membrane</keyword>
<feature type="transmembrane region" description="Helical" evidence="6">
    <location>
        <begin position="546"/>
        <end position="568"/>
    </location>
</feature>
<dbReference type="Proteomes" id="UP000886632">
    <property type="component" value="Unassembled WGS sequence"/>
</dbReference>
<dbReference type="Pfam" id="PF03706">
    <property type="entry name" value="LPG_synthase_TM"/>
    <property type="match status" value="1"/>
</dbReference>
<feature type="transmembrane region" description="Helical" evidence="6">
    <location>
        <begin position="52"/>
        <end position="78"/>
    </location>
</feature>
<dbReference type="AlphaFoldDB" id="A0A935CC53"/>
<feature type="transmembrane region" description="Helical" evidence="6">
    <location>
        <begin position="623"/>
        <end position="643"/>
    </location>
</feature>
<feature type="transmembrane region" description="Helical" evidence="6">
    <location>
        <begin position="703"/>
        <end position="720"/>
    </location>
</feature>
<keyword evidence="5 6" id="KW-0472">Membrane</keyword>
<dbReference type="PANTHER" id="PTHR39087">
    <property type="entry name" value="UPF0104 MEMBRANE PROTEIN MJ1595"/>
    <property type="match status" value="1"/>
</dbReference>
<name>A0A935CC53_9MICO</name>
<comment type="caution">
    <text evidence="7">The sequence shown here is derived from an EMBL/GenBank/DDBJ whole genome shotgun (WGS) entry which is preliminary data.</text>
</comment>
<proteinExistence type="predicted"/>
<evidence type="ECO:0000256" key="2">
    <source>
        <dbReference type="ARBA" id="ARBA00022475"/>
    </source>
</evidence>
<evidence type="ECO:0000256" key="4">
    <source>
        <dbReference type="ARBA" id="ARBA00022989"/>
    </source>
</evidence>
<evidence type="ECO:0000256" key="6">
    <source>
        <dbReference type="SAM" id="Phobius"/>
    </source>
</evidence>